<dbReference type="Proteomes" id="UP000050514">
    <property type="component" value="Unassembled WGS sequence"/>
</dbReference>
<evidence type="ECO:0000256" key="4">
    <source>
        <dbReference type="ARBA" id="ARBA00022692"/>
    </source>
</evidence>
<dbReference type="InterPro" id="IPR044880">
    <property type="entry name" value="NCX_ion-bd_dom_sf"/>
</dbReference>
<feature type="domain" description="Sodium/calcium exchanger membrane region" evidence="10">
    <location>
        <begin position="215"/>
        <end position="352"/>
    </location>
</feature>
<feature type="transmembrane region" description="Helical" evidence="9">
    <location>
        <begin position="12"/>
        <end position="29"/>
    </location>
</feature>
<dbReference type="GO" id="GO:0016020">
    <property type="term" value="C:membrane"/>
    <property type="evidence" value="ECO:0007669"/>
    <property type="project" value="InterPro"/>
</dbReference>
<comment type="similarity">
    <text evidence="9">Belongs to the Ca(2+):cation antiporter (CaCA) (TC 2.A.19) family.</text>
</comment>
<feature type="transmembrane region" description="Helical" evidence="9">
    <location>
        <begin position="66"/>
        <end position="87"/>
    </location>
</feature>
<evidence type="ECO:0000256" key="1">
    <source>
        <dbReference type="ARBA" id="ARBA00004127"/>
    </source>
</evidence>
<evidence type="ECO:0000256" key="3">
    <source>
        <dbReference type="ARBA" id="ARBA00022568"/>
    </source>
</evidence>
<evidence type="ECO:0000256" key="9">
    <source>
        <dbReference type="RuleBase" id="RU365028"/>
    </source>
</evidence>
<keyword evidence="4 9" id="KW-0812">Transmembrane</keyword>
<dbReference type="OrthoDB" id="9776105at2"/>
<keyword evidence="5 9" id="KW-0106">Calcium</keyword>
<feature type="domain" description="Sodium/calcium exchanger membrane region" evidence="10">
    <location>
        <begin position="34"/>
        <end position="186"/>
    </location>
</feature>
<dbReference type="InterPro" id="IPR004713">
    <property type="entry name" value="CaH_exchang"/>
</dbReference>
<dbReference type="RefSeq" id="WP_061916274.1">
    <property type="nucleotide sequence ID" value="NZ_DF967971.1"/>
</dbReference>
<name>A0A0P6X8F8_9CHLR</name>
<dbReference type="Gene3D" id="1.20.1420.30">
    <property type="entry name" value="NCX, central ion-binding region"/>
    <property type="match status" value="1"/>
</dbReference>
<comment type="function">
    <text evidence="9">Ca(+)/H(+) antiporter that extrudes calcium in exchange for external protons.</text>
</comment>
<evidence type="ECO:0000256" key="2">
    <source>
        <dbReference type="ARBA" id="ARBA00022448"/>
    </source>
</evidence>
<dbReference type="NCBIfam" id="TIGR00378">
    <property type="entry name" value="cax"/>
    <property type="match status" value="1"/>
</dbReference>
<dbReference type="InterPro" id="IPR004837">
    <property type="entry name" value="NaCa_Exmemb"/>
</dbReference>
<keyword evidence="9" id="KW-0050">Antiport</keyword>
<evidence type="ECO:0000256" key="5">
    <source>
        <dbReference type="ARBA" id="ARBA00022837"/>
    </source>
</evidence>
<keyword evidence="2 9" id="KW-0813">Transport</keyword>
<comment type="caution">
    <text evidence="11">The sequence shown here is derived from an EMBL/GenBank/DDBJ whole genome shotgun (WGS) entry which is preliminary data.</text>
</comment>
<feature type="transmembrane region" description="Helical" evidence="9">
    <location>
        <begin position="340"/>
        <end position="359"/>
    </location>
</feature>
<keyword evidence="12" id="KW-1185">Reference proteome</keyword>
<feature type="transmembrane region" description="Helical" evidence="9">
    <location>
        <begin position="282"/>
        <end position="306"/>
    </location>
</feature>
<dbReference type="GO" id="GO:0006874">
    <property type="term" value="P:intracellular calcium ion homeostasis"/>
    <property type="evidence" value="ECO:0007669"/>
    <property type="project" value="TreeGrafter"/>
</dbReference>
<reference evidence="11 12" key="1">
    <citation type="submission" date="2015-07" db="EMBL/GenBank/DDBJ databases">
        <title>Draft genome of Bellilinea caldifistulae DSM 17877.</title>
        <authorList>
            <person name="Hemp J."/>
            <person name="Ward L.M."/>
            <person name="Pace L.A."/>
            <person name="Fischer W.W."/>
        </authorList>
    </citation>
    <scope>NUCLEOTIDE SEQUENCE [LARGE SCALE GENOMIC DNA]</scope>
    <source>
        <strain evidence="11 12">GOMI-1</strain>
    </source>
</reference>
<dbReference type="AlphaFoldDB" id="A0A0P6X8F8"/>
<organism evidence="11 12">
    <name type="scientific">Bellilinea caldifistulae</name>
    <dbReference type="NCBI Taxonomy" id="360411"/>
    <lineage>
        <taxon>Bacteria</taxon>
        <taxon>Bacillati</taxon>
        <taxon>Chloroflexota</taxon>
        <taxon>Anaerolineae</taxon>
        <taxon>Anaerolineales</taxon>
        <taxon>Anaerolineaceae</taxon>
        <taxon>Bellilinea</taxon>
    </lineage>
</organism>
<evidence type="ECO:0000313" key="12">
    <source>
        <dbReference type="Proteomes" id="UP000050514"/>
    </source>
</evidence>
<dbReference type="GO" id="GO:0015369">
    <property type="term" value="F:calcium:proton antiporter activity"/>
    <property type="evidence" value="ECO:0007669"/>
    <property type="project" value="UniProtKB-UniRule"/>
</dbReference>
<gene>
    <name evidence="11" type="ORF">AC812_01275</name>
</gene>
<dbReference type="GO" id="GO:0012505">
    <property type="term" value="C:endomembrane system"/>
    <property type="evidence" value="ECO:0007669"/>
    <property type="project" value="UniProtKB-SubCell"/>
</dbReference>
<feature type="transmembrane region" description="Helical" evidence="9">
    <location>
        <begin position="312"/>
        <end position="333"/>
    </location>
</feature>
<feature type="transmembrane region" description="Helical" evidence="9">
    <location>
        <begin position="164"/>
        <end position="185"/>
    </location>
</feature>
<feature type="transmembrane region" description="Helical" evidence="9">
    <location>
        <begin position="35"/>
        <end position="54"/>
    </location>
</feature>
<feature type="transmembrane region" description="Helical" evidence="9">
    <location>
        <begin position="239"/>
        <end position="261"/>
    </location>
</feature>
<dbReference type="STRING" id="360411.AC812_01275"/>
<sequence length="363" mass="38384">MNSLISYFRKHPLHILLLAIPLSVVSEIFHWRPIWIFVFSAIAVIPLASLIGESTEALAAYTGPKIGGLLNATLGNAAELIITIIAIRQGLLDLVKASITGSIIGNLLLVMGLSMLLGGLKNGIQSFDRQQSSNHAVMLVVVIVALIIPSFFSHSIGAEGSWGVELLSLGVAGVMIALYVVGLIYTLKVARSPIAVAGVELESEANRRWKPSRAISILALSTLGVVIMSEFLIGSVEEVVVSLGVSEFFLGVILIPLIGNIAEHLVSVTMAVRNNMDLSLEIAVSSSLQIALFVAPILVFISLLIGNPLTLIFNRFELLALGGGVVIAAMVAFDGESNWLEGAALLGVYIILGIGFFLLPTGG</sequence>
<dbReference type="InterPro" id="IPR004798">
    <property type="entry name" value="CAX-like"/>
</dbReference>
<evidence type="ECO:0000256" key="7">
    <source>
        <dbReference type="ARBA" id="ARBA00023065"/>
    </source>
</evidence>
<dbReference type="EMBL" id="LGHJ01000005">
    <property type="protein sequence ID" value="KPL78396.1"/>
    <property type="molecule type" value="Genomic_DNA"/>
</dbReference>
<proteinExistence type="inferred from homology"/>
<comment type="subcellular location">
    <subcellularLocation>
        <location evidence="1">Endomembrane system</location>
        <topology evidence="1">Multi-pass membrane protein</topology>
    </subcellularLocation>
</comment>
<accession>A0A0P6X8F8</accession>
<keyword evidence="8 9" id="KW-0472">Membrane</keyword>
<dbReference type="PANTHER" id="PTHR31503">
    <property type="entry name" value="VACUOLAR CALCIUM ION TRANSPORTER"/>
    <property type="match status" value="1"/>
</dbReference>
<dbReference type="Pfam" id="PF01699">
    <property type="entry name" value="Na_Ca_ex"/>
    <property type="match status" value="2"/>
</dbReference>
<evidence type="ECO:0000256" key="6">
    <source>
        <dbReference type="ARBA" id="ARBA00022989"/>
    </source>
</evidence>
<dbReference type="PANTHER" id="PTHR31503:SF22">
    <property type="entry name" value="VACUOLAR CALCIUM ION TRANSPORTER"/>
    <property type="match status" value="1"/>
</dbReference>
<keyword evidence="7 9" id="KW-0406">Ion transport</keyword>
<feature type="transmembrane region" description="Helical" evidence="9">
    <location>
        <begin position="132"/>
        <end position="152"/>
    </location>
</feature>
<keyword evidence="6 9" id="KW-1133">Transmembrane helix</keyword>
<evidence type="ECO:0000256" key="8">
    <source>
        <dbReference type="ARBA" id="ARBA00023136"/>
    </source>
</evidence>
<feature type="transmembrane region" description="Helical" evidence="9">
    <location>
        <begin position="99"/>
        <end position="120"/>
    </location>
</feature>
<protein>
    <recommendedName>
        <fullName evidence="9">Ca(2+)/H(+) antiporter</fullName>
    </recommendedName>
</protein>
<evidence type="ECO:0000313" key="11">
    <source>
        <dbReference type="EMBL" id="KPL78396.1"/>
    </source>
</evidence>
<keyword evidence="3 9" id="KW-0109">Calcium transport</keyword>
<evidence type="ECO:0000259" key="10">
    <source>
        <dbReference type="Pfam" id="PF01699"/>
    </source>
</evidence>
<feature type="transmembrane region" description="Helical" evidence="9">
    <location>
        <begin position="214"/>
        <end position="233"/>
    </location>
</feature>